<feature type="transmembrane region" description="Helical" evidence="6">
    <location>
        <begin position="352"/>
        <end position="374"/>
    </location>
</feature>
<feature type="domain" description="ABC3 transporter permease C-terminal" evidence="7">
    <location>
        <begin position="269"/>
        <end position="383"/>
    </location>
</feature>
<evidence type="ECO:0000256" key="4">
    <source>
        <dbReference type="ARBA" id="ARBA00022989"/>
    </source>
</evidence>
<dbReference type="EMBL" id="SNXW01000010">
    <property type="protein sequence ID" value="TDP80860.1"/>
    <property type="molecule type" value="Genomic_DNA"/>
</dbReference>
<dbReference type="AlphaFoldDB" id="A0A4R6R4S1"/>
<keyword evidence="10" id="KW-1185">Reference proteome</keyword>
<reference evidence="9 10" key="1">
    <citation type="submission" date="2019-03" db="EMBL/GenBank/DDBJ databases">
        <title>Genomic Encyclopedia of Type Strains, Phase IV (KMG-IV): sequencing the most valuable type-strain genomes for metagenomic binning, comparative biology and taxonomic classification.</title>
        <authorList>
            <person name="Goeker M."/>
        </authorList>
    </citation>
    <scope>NUCLEOTIDE SEQUENCE [LARGE SCALE GENOMIC DNA]</scope>
    <source>
        <strain evidence="9 10">DSM 11901</strain>
    </source>
</reference>
<comment type="subcellular location">
    <subcellularLocation>
        <location evidence="1">Cell membrane</location>
        <topology evidence="1">Multi-pass membrane protein</topology>
    </subcellularLocation>
</comment>
<gene>
    <name evidence="9" type="ORF">EV672_11075</name>
</gene>
<keyword evidence="3 6" id="KW-0812">Transmembrane</keyword>
<feature type="domain" description="MacB-like periplasmic core" evidence="8">
    <location>
        <begin position="18"/>
        <end position="234"/>
    </location>
</feature>
<dbReference type="PANTHER" id="PTHR43738:SF3">
    <property type="entry name" value="ABC TRANSPORTER PERMEASE"/>
    <property type="match status" value="1"/>
</dbReference>
<organism evidence="9 10">
    <name type="scientific">Aquabacterium commune</name>
    <dbReference type="NCBI Taxonomy" id="70586"/>
    <lineage>
        <taxon>Bacteria</taxon>
        <taxon>Pseudomonadati</taxon>
        <taxon>Pseudomonadota</taxon>
        <taxon>Betaproteobacteria</taxon>
        <taxon>Burkholderiales</taxon>
        <taxon>Aquabacterium</taxon>
    </lineage>
</organism>
<dbReference type="Pfam" id="PF02687">
    <property type="entry name" value="FtsX"/>
    <property type="match status" value="1"/>
</dbReference>
<evidence type="ECO:0000256" key="6">
    <source>
        <dbReference type="SAM" id="Phobius"/>
    </source>
</evidence>
<comment type="caution">
    <text evidence="9">The sequence shown here is derived from an EMBL/GenBank/DDBJ whole genome shotgun (WGS) entry which is preliminary data.</text>
</comment>
<feature type="transmembrane region" description="Helical" evidence="6">
    <location>
        <begin position="262"/>
        <end position="282"/>
    </location>
</feature>
<evidence type="ECO:0000313" key="9">
    <source>
        <dbReference type="EMBL" id="TDP80860.1"/>
    </source>
</evidence>
<keyword evidence="5 6" id="KW-0472">Membrane</keyword>
<evidence type="ECO:0000259" key="7">
    <source>
        <dbReference type="Pfam" id="PF02687"/>
    </source>
</evidence>
<evidence type="ECO:0000256" key="3">
    <source>
        <dbReference type="ARBA" id="ARBA00022692"/>
    </source>
</evidence>
<dbReference type="OrthoDB" id="9775474at2"/>
<accession>A0A4R6R4S1</accession>
<sequence length="392" mass="42975">MFLLRLLLKNAFRHRLRTLLTLVGLVVAISAFGLLRTIVDAWYAGVDATSSTRLITRSSISLTFPLPLHYAERIKSVEGVSGISWANWFGGIYVTERNFFAQFAVDPPSYLALYPEFQLDEADKQAFFRDRQGCVVGRKLAAKFGWKVGDSIALRGTIYPGTWRFTVRGIYQGKDAKTDEQQMFIHWQRLADGIRARVAGGTAGKAAKADYVGVYVVRIHNPDDAPLVSQRIDALFKNSLAETLTETEKAFQLGFVSMSETILLAVQAVSFIIVLIIMAVMANTMTMTARERLAEYATLKALGFPPGFVVKLLFGESLLIALIGGGIGIAVTFPMAQAFVKAAGTLFPIFQVSMLTVALQALAALVVGTVSAAWPAWKMSRIDIVQGLRHVA</sequence>
<evidence type="ECO:0000256" key="5">
    <source>
        <dbReference type="ARBA" id="ARBA00023136"/>
    </source>
</evidence>
<dbReference type="Proteomes" id="UP000294593">
    <property type="component" value="Unassembled WGS sequence"/>
</dbReference>
<proteinExistence type="predicted"/>
<evidence type="ECO:0000313" key="10">
    <source>
        <dbReference type="Proteomes" id="UP000294593"/>
    </source>
</evidence>
<keyword evidence="4 6" id="KW-1133">Transmembrane helix</keyword>
<evidence type="ECO:0000256" key="2">
    <source>
        <dbReference type="ARBA" id="ARBA00022475"/>
    </source>
</evidence>
<evidence type="ECO:0000256" key="1">
    <source>
        <dbReference type="ARBA" id="ARBA00004651"/>
    </source>
</evidence>
<keyword evidence="2" id="KW-1003">Cell membrane</keyword>
<dbReference type="InterPro" id="IPR003838">
    <property type="entry name" value="ABC3_permease_C"/>
</dbReference>
<dbReference type="Pfam" id="PF12704">
    <property type="entry name" value="MacB_PCD"/>
    <property type="match status" value="1"/>
</dbReference>
<dbReference type="RefSeq" id="WP_133610844.1">
    <property type="nucleotide sequence ID" value="NZ_SNXW01000010.1"/>
</dbReference>
<name>A0A4R6R4S1_9BURK</name>
<dbReference type="GO" id="GO:0005886">
    <property type="term" value="C:plasma membrane"/>
    <property type="evidence" value="ECO:0007669"/>
    <property type="project" value="UniProtKB-SubCell"/>
</dbReference>
<dbReference type="PANTHER" id="PTHR43738">
    <property type="entry name" value="ABC TRANSPORTER, MEMBRANE PROTEIN"/>
    <property type="match status" value="1"/>
</dbReference>
<evidence type="ECO:0000259" key="8">
    <source>
        <dbReference type="Pfam" id="PF12704"/>
    </source>
</evidence>
<dbReference type="InterPro" id="IPR025857">
    <property type="entry name" value="MacB_PCD"/>
</dbReference>
<feature type="transmembrane region" description="Helical" evidence="6">
    <location>
        <begin position="318"/>
        <end position="340"/>
    </location>
</feature>
<protein>
    <submittedName>
        <fullName evidence="9">Putative ABC transport system permease protein</fullName>
    </submittedName>
</protein>
<dbReference type="InterPro" id="IPR051125">
    <property type="entry name" value="ABC-4/HrtB_transporter"/>
</dbReference>